<feature type="compositionally biased region" description="Basic and acidic residues" evidence="1">
    <location>
        <begin position="355"/>
        <end position="365"/>
    </location>
</feature>
<comment type="caution">
    <text evidence="2">The sequence shown here is derived from an EMBL/GenBank/DDBJ whole genome shotgun (WGS) entry which is preliminary data.</text>
</comment>
<protein>
    <submittedName>
        <fullName evidence="2">Uncharacterized protein</fullName>
    </submittedName>
</protein>
<accession>A0A4U7B408</accession>
<reference evidence="2 3" key="1">
    <citation type="submission" date="2018-02" db="EMBL/GenBank/DDBJ databases">
        <title>Draft genome sequences of Elsinoe sp., causing black scab on jojoba.</title>
        <authorList>
            <person name="Stodart B."/>
            <person name="Jeffress S."/>
            <person name="Ash G."/>
            <person name="Arun Chinnappa K."/>
        </authorList>
    </citation>
    <scope>NUCLEOTIDE SEQUENCE [LARGE SCALE GENOMIC DNA]</scope>
    <source>
        <strain evidence="2 3">Hillstone_2</strain>
    </source>
</reference>
<feature type="region of interest" description="Disordered" evidence="1">
    <location>
        <begin position="1"/>
        <end position="104"/>
    </location>
</feature>
<dbReference type="AlphaFoldDB" id="A0A4U7B408"/>
<evidence type="ECO:0000256" key="1">
    <source>
        <dbReference type="SAM" id="MobiDB-lite"/>
    </source>
</evidence>
<feature type="compositionally biased region" description="Basic and acidic residues" evidence="1">
    <location>
        <begin position="37"/>
        <end position="58"/>
    </location>
</feature>
<feature type="region of interest" description="Disordered" evidence="1">
    <location>
        <begin position="355"/>
        <end position="376"/>
    </location>
</feature>
<gene>
    <name evidence="2" type="ORF">C1H76_2269</name>
</gene>
<sequence>MGDRRPLSSLTSGDFDHPPATITLAENVRTRLNRLHRTLERNREESNNQAEAARHERWGNPPSLRRRRLLRPAESHSPTYEGRSWPRSDDSHEDEDERPRHAKRRKLDLYSHSIHEKAFRYGHYGQVEQGRLKMELCSCDGGVYDERGPIYYGPSNILKHDQSVYCSKSSQCNIILRHHDNTAFCLEKLYILAPEHGFTAPVKHGTVCVGMGLEDLMPLAADALLYGGQERQPSPGEEEGDDQQLSLLESLRDPEIFRAMRQRDYEPWNTPPPYPIPEPLPPAQGNSNRDGRVWSGEFVWPPLEPTNASQSTRPEFVFNSPPVETTLESGMRVNIDHSGEINWPEEPTTAAVLADRQRRERHARDEDFESDDEHSRAWDPRFRTTFNRLRRGVRLPRDIPRNPPSQSSSSRKPAVKDVTQVRFSMQHGKNRVAIEFDPPISGTCILLQLQSASFAGNVDIQTVIACGYAGPRFLPAVTLV</sequence>
<proteinExistence type="predicted"/>
<evidence type="ECO:0000313" key="2">
    <source>
        <dbReference type="EMBL" id="TKX25619.1"/>
    </source>
</evidence>
<organism evidence="2 3">
    <name type="scientific">Elsinoe australis</name>
    <dbReference type="NCBI Taxonomy" id="40998"/>
    <lineage>
        <taxon>Eukaryota</taxon>
        <taxon>Fungi</taxon>
        <taxon>Dikarya</taxon>
        <taxon>Ascomycota</taxon>
        <taxon>Pezizomycotina</taxon>
        <taxon>Dothideomycetes</taxon>
        <taxon>Dothideomycetidae</taxon>
        <taxon>Myriangiales</taxon>
        <taxon>Elsinoaceae</taxon>
        <taxon>Elsinoe</taxon>
    </lineage>
</organism>
<feature type="region of interest" description="Disordered" evidence="1">
    <location>
        <begin position="393"/>
        <end position="415"/>
    </location>
</feature>
<feature type="compositionally biased region" description="Pro residues" evidence="1">
    <location>
        <begin position="269"/>
        <end position="282"/>
    </location>
</feature>
<dbReference type="Proteomes" id="UP000308133">
    <property type="component" value="Unassembled WGS sequence"/>
</dbReference>
<feature type="region of interest" description="Disordered" evidence="1">
    <location>
        <begin position="264"/>
        <end position="288"/>
    </location>
</feature>
<dbReference type="EMBL" id="PTQR01000028">
    <property type="protein sequence ID" value="TKX25619.1"/>
    <property type="molecule type" value="Genomic_DNA"/>
</dbReference>
<name>A0A4U7B408_9PEZI</name>
<evidence type="ECO:0000313" key="3">
    <source>
        <dbReference type="Proteomes" id="UP000308133"/>
    </source>
</evidence>